<evidence type="ECO:0000256" key="3">
    <source>
        <dbReference type="ARBA" id="ARBA00022989"/>
    </source>
</evidence>
<dbReference type="EMBL" id="JAHHHD010000026">
    <property type="protein sequence ID" value="MBW4660796.1"/>
    <property type="molecule type" value="Genomic_DNA"/>
</dbReference>
<reference evidence="7" key="1">
    <citation type="submission" date="2021-05" db="EMBL/GenBank/DDBJ databases">
        <authorList>
            <person name="Pietrasiak N."/>
            <person name="Ward R."/>
            <person name="Stajich J.E."/>
            <person name="Kurbessoian T."/>
        </authorList>
    </citation>
    <scope>NUCLEOTIDE SEQUENCE</scope>
    <source>
        <strain evidence="7">UHER 2000/2452</strain>
    </source>
</reference>
<evidence type="ECO:0000256" key="4">
    <source>
        <dbReference type="ARBA" id="ARBA00023136"/>
    </source>
</evidence>
<feature type="transmembrane region" description="Helical" evidence="5">
    <location>
        <begin position="15"/>
        <end position="35"/>
    </location>
</feature>
<dbReference type="GO" id="GO:0000271">
    <property type="term" value="P:polysaccharide biosynthetic process"/>
    <property type="evidence" value="ECO:0007669"/>
    <property type="project" value="InterPro"/>
</dbReference>
<feature type="transmembrane region" description="Helical" evidence="5">
    <location>
        <begin position="55"/>
        <end position="74"/>
    </location>
</feature>
<protein>
    <submittedName>
        <fullName evidence="7">GtrA family protein</fullName>
    </submittedName>
</protein>
<reference evidence="7" key="2">
    <citation type="journal article" date="2022" name="Microbiol. Resour. Announc.">
        <title>Metagenome Sequencing to Explore Phylogenomics of Terrestrial Cyanobacteria.</title>
        <authorList>
            <person name="Ward R.D."/>
            <person name="Stajich J.E."/>
            <person name="Johansen J.R."/>
            <person name="Huntemann M."/>
            <person name="Clum A."/>
            <person name="Foster B."/>
            <person name="Foster B."/>
            <person name="Roux S."/>
            <person name="Palaniappan K."/>
            <person name="Varghese N."/>
            <person name="Mukherjee S."/>
            <person name="Reddy T.B.K."/>
            <person name="Daum C."/>
            <person name="Copeland A."/>
            <person name="Chen I.A."/>
            <person name="Ivanova N.N."/>
            <person name="Kyrpides N.C."/>
            <person name="Shapiro N."/>
            <person name="Eloe-Fadrosh E.A."/>
            <person name="Pietrasiak N."/>
        </authorList>
    </citation>
    <scope>NUCLEOTIDE SEQUENCE</scope>
    <source>
        <strain evidence="7">UHER 2000/2452</strain>
    </source>
</reference>
<evidence type="ECO:0000313" key="8">
    <source>
        <dbReference type="Proteomes" id="UP000757435"/>
    </source>
</evidence>
<evidence type="ECO:0000313" key="7">
    <source>
        <dbReference type="EMBL" id="MBW4660796.1"/>
    </source>
</evidence>
<dbReference type="AlphaFoldDB" id="A0A951QFC8"/>
<accession>A0A951QFC8</accession>
<keyword evidence="4 5" id="KW-0472">Membrane</keyword>
<evidence type="ECO:0000256" key="1">
    <source>
        <dbReference type="ARBA" id="ARBA00004141"/>
    </source>
</evidence>
<proteinExistence type="predicted"/>
<evidence type="ECO:0000256" key="5">
    <source>
        <dbReference type="SAM" id="Phobius"/>
    </source>
</evidence>
<evidence type="ECO:0000259" key="6">
    <source>
        <dbReference type="Pfam" id="PF04138"/>
    </source>
</evidence>
<feature type="transmembrane region" description="Helical" evidence="5">
    <location>
        <begin position="86"/>
        <end position="109"/>
    </location>
</feature>
<gene>
    <name evidence="7" type="ORF">KME15_19145</name>
</gene>
<feature type="domain" description="GtrA/DPMS transmembrane" evidence="6">
    <location>
        <begin position="1"/>
        <end position="105"/>
    </location>
</feature>
<dbReference type="InterPro" id="IPR007267">
    <property type="entry name" value="GtrA_DPMS_TM"/>
</dbReference>
<keyword evidence="3 5" id="KW-1133">Transmembrane helix</keyword>
<dbReference type="Pfam" id="PF04138">
    <property type="entry name" value="GtrA_DPMS_TM"/>
    <property type="match status" value="1"/>
</dbReference>
<dbReference type="GO" id="GO:0016020">
    <property type="term" value="C:membrane"/>
    <property type="evidence" value="ECO:0007669"/>
    <property type="project" value="UniProtKB-SubCell"/>
</dbReference>
<evidence type="ECO:0000256" key="2">
    <source>
        <dbReference type="ARBA" id="ARBA00022692"/>
    </source>
</evidence>
<organism evidence="7 8">
    <name type="scientific">Drouetiella hepatica Uher 2000/2452</name>
    <dbReference type="NCBI Taxonomy" id="904376"/>
    <lineage>
        <taxon>Bacteria</taxon>
        <taxon>Bacillati</taxon>
        <taxon>Cyanobacteriota</taxon>
        <taxon>Cyanophyceae</taxon>
        <taxon>Oculatellales</taxon>
        <taxon>Oculatellaceae</taxon>
        <taxon>Drouetiella</taxon>
    </lineage>
</organism>
<comment type="caution">
    <text evidence="7">The sequence shown here is derived from an EMBL/GenBank/DDBJ whole genome shotgun (WGS) entry which is preliminary data.</text>
</comment>
<keyword evidence="2 5" id="KW-0812">Transmembrane</keyword>
<dbReference type="Proteomes" id="UP000757435">
    <property type="component" value="Unassembled WGS sequence"/>
</dbReference>
<sequence length="123" mass="14119">MVDVGTFQILLLTPMYVPLVTTLSYGVAVVAHFMLNKFFNFKNFERSTIRQFRTYLVIVVVCWLITILVIQISVSKLSLTPLQAKLIAVIINIPIGFLCHKYLTFSAGVRTKLRQLQRSLTRR</sequence>
<comment type="subcellular location">
    <subcellularLocation>
        <location evidence="1">Membrane</location>
        <topology evidence="1">Multi-pass membrane protein</topology>
    </subcellularLocation>
</comment>
<name>A0A951QFC8_9CYAN</name>